<dbReference type="EMBL" id="MCOG01000393">
    <property type="protein sequence ID" value="ORY10449.1"/>
    <property type="molecule type" value="Genomic_DNA"/>
</dbReference>
<dbReference type="InterPro" id="IPR009448">
    <property type="entry name" value="UDP-g_GGtrans"/>
</dbReference>
<sequence>MKFLNIFNIFNIFISSLIVINVTCEEIKKNSPPVKISLQTPWDNTPLILEAIEFISKEKPDVYFPLLSKISKEKDFPKTTYGQYQYIMKFPEVSELDIEALLKLSLSLRSEAPLIQSYYHYYNASVVPSHQINSNFDTKCQNWLDWYGTQFCDMENFKKSAQISLVEGKYSMNKSDKQAPIPLPIDHIKKSDVENGVVIFYGDVFSKDFNSFLNELLKINEEVGLTFIFRYKKSLDEEFNNKPITISGYGVEMAIKNTEYKVIDDRKLKKDEKENIQKSQKKIPNIPSKEFGLDKLSEKFPKQKDDFSAFNDLLQQQEIPVLKKLLANETEDIGTKIIQYITTSSNPLYVLSQLSSNYPKISHIINQMPLIEEYSKEVKFLQRLFYAPDFNSVFINGIEINAKDLNPFNVLRIFSSENRAITKLNSLRFSNKDAVNLLNSATDDSDNGKNGDTEYYDVRDDIVSWWNNLESDSRYNKWPKNIKEILQPLYYQGQMHRIAKNIYNSLFVVDLTKKNVLEALSEIFIFVERGVPIRFGVVPVVDTENKTELSTSVGVIFKVFIKEYSKKNAKNFIVKLFEASAKGEITKEKLTKITEDILSDNKLKILDDDVLLSTYDDILEYGIKKYYNSLKEFNEKFAITSDSQALFVNGAYSEFSKDWKQSMMTSIVSEMDNIQRKVYYGEITNKDNVYDKILDSPNVRKRKNIYIYPSDENPIKFIDILSIKNLDDMKYFSNAGKLGSHDSIWVISDLSTHNGIKLALEGLRFIDGKSSQNSRLSIVDSADNDKKNAIVLRNIINQVAMVTVPKDTDYTVSGYLVELLEARLAMDEDANEELILKKAYEINEKYGNLMIQKDVDYINQKPAVDFKQIVELTINNKKNTQAIVINGRLIGPWDENVSFTQEDIKLASDFEYEHRIRMLIGKVRAYGKAQEWGDIPIREWYSNLIMKTSYIVSSCDTAEKVKTEFNDSTKERTGTGYIKKFKSSLTTFKYGDIENAKYQFTAIIDPTSKTGQKISSFLMIISKMKDVYIEVQLYSPKPNEDVPELDRFYRYVFDIDMTFDEDKNEILPMAEFENIPIDPLFTVGIHAPQAWLVTPVVSIYDLDNICLKSVEDSGVNAIFELKNILIEGHARDMRLNTPPRGVQLILGTKSYPSMVDTIVMANLGYFQLKANPGVWELQLRSGRSSELYQIINVGNNIHSWLEDRNEDLVKIYEENGITIALTSFEGSTVFLRADKKKGMEKEDVLSEEGDVTKKDKEDDKIWGKLKKKLGMGNSSSTNSSETKKSADKINIFSVASGHLYERLLSVMTLGVMKHTQTPVKFWFIENFLSPSFKKFIPHLAKEYGFEYELVTYKWPHWLRAQSEKQRTIWGYKILFLDVLFPLDLEKVIFVDADQIVRADLKELVEMDLHGAPYGYTPFCNSRKETEGFRFWKTGYWEKHLHGKPYHISALYVIDLVKFRQMAAGDRLRGEYQMLSADKNSLANLDQDLPNNMQDTIPIFSLPQEWLWCETWCDDESLKTAKTIDLCNNPLTKEPKLDRARRLLPEWSVYDNEVAEFEKKVEAMLNGEQINDNVTSKQETVAQSKPESDDKTKEKDEL</sequence>
<keyword evidence="5" id="KW-0808">Transferase</keyword>
<evidence type="ECO:0008006" key="18">
    <source>
        <dbReference type="Google" id="ProtNLM"/>
    </source>
</evidence>
<evidence type="ECO:0000259" key="14">
    <source>
        <dbReference type="Pfam" id="PF18403"/>
    </source>
</evidence>
<dbReference type="Pfam" id="PF18404">
    <property type="entry name" value="Glyco_transf_24"/>
    <property type="match status" value="1"/>
</dbReference>
<dbReference type="InterPro" id="IPR040694">
    <property type="entry name" value="UGGT_TRXL_2"/>
</dbReference>
<dbReference type="PANTHER" id="PTHR11226:SF0">
    <property type="entry name" value="UDP-GLUCOSE:GLYCOPROTEIN GLUCOSYLTRANSFERASE"/>
    <property type="match status" value="1"/>
</dbReference>
<organism evidence="16 17">
    <name type="scientific">Neocallimastix californiae</name>
    <dbReference type="NCBI Taxonomy" id="1754190"/>
    <lineage>
        <taxon>Eukaryota</taxon>
        <taxon>Fungi</taxon>
        <taxon>Fungi incertae sedis</taxon>
        <taxon>Chytridiomycota</taxon>
        <taxon>Chytridiomycota incertae sedis</taxon>
        <taxon>Neocallimastigomycetes</taxon>
        <taxon>Neocallimastigales</taxon>
        <taxon>Neocallimastigaceae</taxon>
        <taxon>Neocallimastix</taxon>
    </lineage>
</organism>
<feature type="signal peptide" evidence="10">
    <location>
        <begin position="1"/>
        <end position="24"/>
    </location>
</feature>
<reference evidence="16 17" key="1">
    <citation type="submission" date="2016-08" db="EMBL/GenBank/DDBJ databases">
        <title>A Parts List for Fungal Cellulosomes Revealed by Comparative Genomics.</title>
        <authorList>
            <consortium name="DOE Joint Genome Institute"/>
            <person name="Haitjema C.H."/>
            <person name="Gilmore S.P."/>
            <person name="Henske J.K."/>
            <person name="Solomon K.V."/>
            <person name="De Groot R."/>
            <person name="Kuo A."/>
            <person name="Mondo S.J."/>
            <person name="Salamov A.A."/>
            <person name="Labutti K."/>
            <person name="Zhao Z."/>
            <person name="Chiniquy J."/>
            <person name="Barry K."/>
            <person name="Brewer H.M."/>
            <person name="Purvine S.O."/>
            <person name="Wright A.T."/>
            <person name="Boxma B."/>
            <person name="Van Alen T."/>
            <person name="Hackstein J.H."/>
            <person name="Baker S.E."/>
            <person name="Grigoriev I.V."/>
            <person name="O'Malley M.A."/>
        </authorList>
    </citation>
    <scope>NUCLEOTIDE SEQUENCE [LARGE SCALE GENOMIC DNA]</scope>
    <source>
        <strain evidence="16 17">G1</strain>
    </source>
</reference>
<dbReference type="InterPro" id="IPR029044">
    <property type="entry name" value="Nucleotide-diphossugar_trans"/>
</dbReference>
<keyword evidence="17" id="KW-1185">Reference proteome</keyword>
<evidence type="ECO:0000256" key="1">
    <source>
        <dbReference type="ARBA" id="ARBA00001913"/>
    </source>
</evidence>
<dbReference type="Pfam" id="PF18402">
    <property type="entry name" value="Thioredoxin_14"/>
    <property type="match status" value="1"/>
</dbReference>
<feature type="domain" description="UDP-glucose:glycoprotein glucosyltransferase thioredoxin-like" evidence="14">
    <location>
        <begin position="726"/>
        <end position="929"/>
    </location>
</feature>
<comment type="pathway">
    <text evidence="3">Protein modification; protein glycosylation.</text>
</comment>
<comment type="similarity">
    <text evidence="4">Belongs to the glycosyltransferase 8 family.</text>
</comment>
<evidence type="ECO:0000256" key="5">
    <source>
        <dbReference type="ARBA" id="ARBA00022679"/>
    </source>
</evidence>
<dbReference type="InterPro" id="IPR040692">
    <property type="entry name" value="UGGT_TRXL_3"/>
</dbReference>
<evidence type="ECO:0000256" key="4">
    <source>
        <dbReference type="ARBA" id="ARBA00006351"/>
    </source>
</evidence>
<dbReference type="Pfam" id="PF06427">
    <property type="entry name" value="UDP-g_GGTase"/>
    <property type="match status" value="1"/>
</dbReference>
<feature type="domain" description="UGGT thioredoxin-like" evidence="11">
    <location>
        <begin position="44"/>
        <end position="234"/>
    </location>
</feature>
<dbReference type="GO" id="GO:0005788">
    <property type="term" value="C:endoplasmic reticulum lumen"/>
    <property type="evidence" value="ECO:0007669"/>
    <property type="project" value="UniProtKB-SubCell"/>
</dbReference>
<comment type="cofactor">
    <cofactor evidence="1">
        <name>Ca(2+)</name>
        <dbReference type="ChEBI" id="CHEBI:29108"/>
    </cofactor>
</comment>
<feature type="domain" description="UGGT thioredoxin-like" evidence="13">
    <location>
        <begin position="456"/>
        <end position="707"/>
    </location>
</feature>
<evidence type="ECO:0000256" key="7">
    <source>
        <dbReference type="ARBA" id="ARBA00022824"/>
    </source>
</evidence>
<dbReference type="Pfam" id="PF18400">
    <property type="entry name" value="Thioredoxin_12"/>
    <property type="match status" value="1"/>
</dbReference>
<keyword evidence="6 10" id="KW-0732">Signal</keyword>
<evidence type="ECO:0000259" key="11">
    <source>
        <dbReference type="Pfam" id="PF18400"/>
    </source>
</evidence>
<evidence type="ECO:0000256" key="10">
    <source>
        <dbReference type="SAM" id="SignalP"/>
    </source>
</evidence>
<feature type="domain" description="Glucosyltransferase 24 catalytic" evidence="15">
    <location>
        <begin position="1289"/>
        <end position="1555"/>
    </location>
</feature>
<evidence type="ECO:0000256" key="6">
    <source>
        <dbReference type="ARBA" id="ARBA00022729"/>
    </source>
</evidence>
<feature type="compositionally biased region" description="Polar residues" evidence="9">
    <location>
        <begin position="1568"/>
        <end position="1584"/>
    </location>
</feature>
<dbReference type="CDD" id="cd06432">
    <property type="entry name" value="GT8_HUGT1_C_like"/>
    <property type="match status" value="1"/>
</dbReference>
<proteinExistence type="inferred from homology"/>
<comment type="subcellular location">
    <subcellularLocation>
        <location evidence="2">Endoplasmic reticulum lumen</location>
    </subcellularLocation>
</comment>
<dbReference type="GO" id="GO:0036503">
    <property type="term" value="P:ERAD pathway"/>
    <property type="evidence" value="ECO:0007669"/>
    <property type="project" value="TreeGrafter"/>
</dbReference>
<dbReference type="GO" id="GO:0018279">
    <property type="term" value="P:protein N-linked glycosylation via asparagine"/>
    <property type="evidence" value="ECO:0007669"/>
    <property type="project" value="TreeGrafter"/>
</dbReference>
<evidence type="ECO:0000256" key="9">
    <source>
        <dbReference type="SAM" id="MobiDB-lite"/>
    </source>
</evidence>
<keyword evidence="8" id="KW-0325">Glycoprotein</keyword>
<evidence type="ECO:0000259" key="12">
    <source>
        <dbReference type="Pfam" id="PF18401"/>
    </source>
</evidence>
<protein>
    <recommendedName>
        <fullName evidence="18">UDP-glucose:glyco protein glucosyltransferase</fullName>
    </recommendedName>
</protein>
<dbReference type="FunFam" id="3.90.550.10:FF:000065">
    <property type="entry name" value="UDP-glucose:glycoprotein glucosyltransferase, putative"/>
    <property type="match status" value="1"/>
</dbReference>
<gene>
    <name evidence="16" type="ORF">LY90DRAFT_392567</name>
</gene>
<keyword evidence="7" id="KW-0256">Endoplasmic reticulum</keyword>
<evidence type="ECO:0000313" key="16">
    <source>
        <dbReference type="EMBL" id="ORY10449.1"/>
    </source>
</evidence>
<dbReference type="PANTHER" id="PTHR11226">
    <property type="entry name" value="UDP-GLUCOSE GLYCOPROTEIN:GLUCOSYLTRANSFERASE"/>
    <property type="match status" value="1"/>
</dbReference>
<feature type="domain" description="UGGT thioredoxin-like" evidence="12">
    <location>
        <begin position="322"/>
        <end position="443"/>
    </location>
</feature>
<dbReference type="InterPro" id="IPR040525">
    <property type="entry name" value="UGGT_TRXL_4"/>
</dbReference>
<evidence type="ECO:0000256" key="8">
    <source>
        <dbReference type="ARBA" id="ARBA00023180"/>
    </source>
</evidence>
<dbReference type="Pfam" id="PF18403">
    <property type="entry name" value="Thioredoxin_15"/>
    <property type="match status" value="1"/>
</dbReference>
<dbReference type="GO" id="GO:0003980">
    <property type="term" value="F:UDP-glucose:glycoprotein glucosyltransferase activity"/>
    <property type="evidence" value="ECO:0007669"/>
    <property type="project" value="InterPro"/>
</dbReference>
<dbReference type="OrthoDB" id="27683at2759"/>
<dbReference type="UniPathway" id="UPA00378"/>
<dbReference type="InterPro" id="IPR040497">
    <property type="entry name" value="Glyco_transf_24"/>
</dbReference>
<evidence type="ECO:0000313" key="17">
    <source>
        <dbReference type="Proteomes" id="UP000193920"/>
    </source>
</evidence>
<feature type="region of interest" description="Disordered" evidence="9">
    <location>
        <begin position="1568"/>
        <end position="1597"/>
    </location>
</feature>
<feature type="chain" id="PRO_5012508284" description="UDP-glucose:glyco protein glucosyltransferase" evidence="10">
    <location>
        <begin position="25"/>
        <end position="1597"/>
    </location>
</feature>
<dbReference type="InterPro" id="IPR040693">
    <property type="entry name" value="UGGT_TRXL_1"/>
</dbReference>
<dbReference type="Pfam" id="PF18401">
    <property type="entry name" value="Thioredoxin_13"/>
    <property type="match status" value="1"/>
</dbReference>
<evidence type="ECO:0000259" key="15">
    <source>
        <dbReference type="Pfam" id="PF18404"/>
    </source>
</evidence>
<feature type="compositionally biased region" description="Basic and acidic residues" evidence="9">
    <location>
        <begin position="1585"/>
        <end position="1597"/>
    </location>
</feature>
<accession>A0A1Y1ZJS6</accession>
<dbReference type="Gene3D" id="3.90.550.10">
    <property type="entry name" value="Spore Coat Polysaccharide Biosynthesis Protein SpsA, Chain A"/>
    <property type="match status" value="1"/>
</dbReference>
<dbReference type="STRING" id="1754190.A0A1Y1ZJS6"/>
<evidence type="ECO:0000256" key="2">
    <source>
        <dbReference type="ARBA" id="ARBA00004319"/>
    </source>
</evidence>
<dbReference type="GO" id="GO:0051082">
    <property type="term" value="F:unfolded protein binding"/>
    <property type="evidence" value="ECO:0007669"/>
    <property type="project" value="TreeGrafter"/>
</dbReference>
<comment type="caution">
    <text evidence="16">The sequence shown here is derived from an EMBL/GenBank/DDBJ whole genome shotgun (WGS) entry which is preliminary data.</text>
</comment>
<dbReference type="Proteomes" id="UP000193920">
    <property type="component" value="Unassembled WGS sequence"/>
</dbReference>
<evidence type="ECO:0000259" key="13">
    <source>
        <dbReference type="Pfam" id="PF18402"/>
    </source>
</evidence>
<name>A0A1Y1ZJS6_9FUNG</name>
<dbReference type="SUPFAM" id="SSF53448">
    <property type="entry name" value="Nucleotide-diphospho-sugar transferases"/>
    <property type="match status" value="1"/>
</dbReference>
<evidence type="ECO:0000256" key="3">
    <source>
        <dbReference type="ARBA" id="ARBA00004922"/>
    </source>
</evidence>